<organism evidence="1 2">
    <name type="scientific">Temnothorax longispinosus</name>
    <dbReference type="NCBI Taxonomy" id="300112"/>
    <lineage>
        <taxon>Eukaryota</taxon>
        <taxon>Metazoa</taxon>
        <taxon>Ecdysozoa</taxon>
        <taxon>Arthropoda</taxon>
        <taxon>Hexapoda</taxon>
        <taxon>Insecta</taxon>
        <taxon>Pterygota</taxon>
        <taxon>Neoptera</taxon>
        <taxon>Endopterygota</taxon>
        <taxon>Hymenoptera</taxon>
        <taxon>Apocrita</taxon>
        <taxon>Aculeata</taxon>
        <taxon>Formicoidea</taxon>
        <taxon>Formicidae</taxon>
        <taxon>Myrmicinae</taxon>
        <taxon>Temnothorax</taxon>
    </lineage>
</organism>
<dbReference type="Proteomes" id="UP000310200">
    <property type="component" value="Unassembled WGS sequence"/>
</dbReference>
<evidence type="ECO:0000313" key="2">
    <source>
        <dbReference type="Proteomes" id="UP000310200"/>
    </source>
</evidence>
<protein>
    <submittedName>
        <fullName evidence="1">Uncharacterized protein</fullName>
    </submittedName>
</protein>
<gene>
    <name evidence="1" type="ORF">DBV15_04753</name>
</gene>
<name>A0A4S2L613_9HYME</name>
<reference evidence="1 2" key="1">
    <citation type="journal article" date="2019" name="Philos. Trans. R. Soc. Lond., B, Biol. Sci.">
        <title>Ant behaviour and brain gene expression of defending hosts depend on the ecological success of the intruding social parasite.</title>
        <authorList>
            <person name="Kaur R."/>
            <person name="Stoldt M."/>
            <person name="Jongepier E."/>
            <person name="Feldmeyer B."/>
            <person name="Menzel F."/>
            <person name="Bornberg-Bauer E."/>
            <person name="Foitzik S."/>
        </authorList>
    </citation>
    <scope>NUCLEOTIDE SEQUENCE [LARGE SCALE GENOMIC DNA]</scope>
    <source>
        <tissue evidence="1">Whole body</tissue>
    </source>
</reference>
<accession>A0A4S2L613</accession>
<evidence type="ECO:0000313" key="1">
    <source>
        <dbReference type="EMBL" id="TGZ56039.1"/>
    </source>
</evidence>
<keyword evidence="2" id="KW-1185">Reference proteome</keyword>
<comment type="caution">
    <text evidence="1">The sequence shown here is derived from an EMBL/GenBank/DDBJ whole genome shotgun (WGS) entry which is preliminary data.</text>
</comment>
<dbReference type="AlphaFoldDB" id="A0A4S2L613"/>
<proteinExistence type="predicted"/>
<dbReference type="EMBL" id="QBLH01000376">
    <property type="protein sequence ID" value="TGZ56039.1"/>
    <property type="molecule type" value="Genomic_DNA"/>
</dbReference>
<sequence length="137" mass="15152">MYDGRSAVRGLERSRRSGATREWVAVARTETRAFSPSFSPFTHTTAAGNGIANPSTLHASWQLVISRPGERDAKTENEKDRMLVGPSSSSLAQMVLCHDLGVPRHAWNFWNRKQIAHILCVVLSVELALDGAKLRIL</sequence>